<dbReference type="InterPro" id="IPR000014">
    <property type="entry name" value="PAS"/>
</dbReference>
<name>A0A517DYE6_9FIRM</name>
<dbReference type="InterPro" id="IPR000700">
    <property type="entry name" value="PAS-assoc_C"/>
</dbReference>
<evidence type="ECO:0000259" key="4">
    <source>
        <dbReference type="PROSITE" id="PS51832"/>
    </source>
</evidence>
<dbReference type="NCBIfam" id="TIGR00254">
    <property type="entry name" value="GGDEF"/>
    <property type="match status" value="1"/>
</dbReference>
<feature type="domain" description="PAS" evidence="1">
    <location>
        <begin position="4"/>
        <end position="50"/>
    </location>
</feature>
<dbReference type="KEGG" id="sted:SPTER_36910"/>
<dbReference type="InterPro" id="IPR037522">
    <property type="entry name" value="HD_GYP_dom"/>
</dbReference>
<accession>A0A517DYE6</accession>
<dbReference type="SUPFAM" id="SSF55073">
    <property type="entry name" value="Nucleotide cyclase"/>
    <property type="match status" value="1"/>
</dbReference>
<dbReference type="SMART" id="SM00091">
    <property type="entry name" value="PAS"/>
    <property type="match status" value="1"/>
</dbReference>
<dbReference type="SUPFAM" id="SSF109604">
    <property type="entry name" value="HD-domain/PDEase-like"/>
    <property type="match status" value="1"/>
</dbReference>
<dbReference type="InterPro" id="IPR043128">
    <property type="entry name" value="Rev_trsase/Diguanyl_cyclase"/>
</dbReference>
<dbReference type="SUPFAM" id="SSF55785">
    <property type="entry name" value="PYP-like sensor domain (PAS domain)"/>
    <property type="match status" value="1"/>
</dbReference>
<proteinExistence type="predicted"/>
<dbReference type="Gene3D" id="3.30.450.20">
    <property type="entry name" value="PAS domain"/>
    <property type="match status" value="1"/>
</dbReference>
<protein>
    <submittedName>
        <fullName evidence="5">GGDEF: diguanylate cyclase (GGDEF) domain protein</fullName>
    </submittedName>
</protein>
<evidence type="ECO:0000259" key="3">
    <source>
        <dbReference type="PROSITE" id="PS50887"/>
    </source>
</evidence>
<dbReference type="EMBL" id="CP036259">
    <property type="protein sequence ID" value="QDR82266.1"/>
    <property type="molecule type" value="Genomic_DNA"/>
</dbReference>
<dbReference type="RefSeq" id="WP_144351667.1">
    <property type="nucleotide sequence ID" value="NZ_CP036259.1"/>
</dbReference>
<dbReference type="InterPro" id="IPR052020">
    <property type="entry name" value="Cyclic_di-GMP/3'3'-cGAMP_PDE"/>
</dbReference>
<dbReference type="PANTHER" id="PTHR45228">
    <property type="entry name" value="CYCLIC DI-GMP PHOSPHODIESTERASE TM_0186-RELATED"/>
    <property type="match status" value="1"/>
</dbReference>
<dbReference type="Proteomes" id="UP000320776">
    <property type="component" value="Chromosome"/>
</dbReference>
<dbReference type="NCBIfam" id="TIGR00229">
    <property type="entry name" value="sensory_box"/>
    <property type="match status" value="1"/>
</dbReference>
<dbReference type="CDD" id="cd00077">
    <property type="entry name" value="HDc"/>
    <property type="match status" value="1"/>
</dbReference>
<dbReference type="InterPro" id="IPR000160">
    <property type="entry name" value="GGDEF_dom"/>
</dbReference>
<dbReference type="InterPro" id="IPR035965">
    <property type="entry name" value="PAS-like_dom_sf"/>
</dbReference>
<organism evidence="5 6">
    <name type="scientific">Sporomusa termitida</name>
    <dbReference type="NCBI Taxonomy" id="2377"/>
    <lineage>
        <taxon>Bacteria</taxon>
        <taxon>Bacillati</taxon>
        <taxon>Bacillota</taxon>
        <taxon>Negativicutes</taxon>
        <taxon>Selenomonadales</taxon>
        <taxon>Sporomusaceae</taxon>
        <taxon>Sporomusa</taxon>
    </lineage>
</organism>
<dbReference type="Pfam" id="PF00990">
    <property type="entry name" value="GGDEF"/>
    <property type="match status" value="1"/>
</dbReference>
<dbReference type="Gene3D" id="3.30.70.270">
    <property type="match status" value="1"/>
</dbReference>
<dbReference type="InterPro" id="IPR003607">
    <property type="entry name" value="HD/PDEase_dom"/>
</dbReference>
<feature type="domain" description="PAC" evidence="2">
    <location>
        <begin position="75"/>
        <end position="129"/>
    </location>
</feature>
<dbReference type="PROSITE" id="PS50112">
    <property type="entry name" value="PAS"/>
    <property type="match status" value="1"/>
</dbReference>
<evidence type="ECO:0000259" key="1">
    <source>
        <dbReference type="PROSITE" id="PS50112"/>
    </source>
</evidence>
<feature type="domain" description="GGDEF" evidence="3">
    <location>
        <begin position="158"/>
        <end position="289"/>
    </location>
</feature>
<evidence type="ECO:0000313" key="6">
    <source>
        <dbReference type="Proteomes" id="UP000320776"/>
    </source>
</evidence>
<dbReference type="CDD" id="cd00130">
    <property type="entry name" value="PAS"/>
    <property type="match status" value="1"/>
</dbReference>
<dbReference type="PROSITE" id="PS50113">
    <property type="entry name" value="PAC"/>
    <property type="match status" value="1"/>
</dbReference>
<dbReference type="PANTHER" id="PTHR45228:SF1">
    <property type="entry name" value="CYCLIC DI-GMP PHOSPHODIESTERASE TM_0186"/>
    <property type="match status" value="1"/>
</dbReference>
<dbReference type="InterPro" id="IPR013656">
    <property type="entry name" value="PAS_4"/>
</dbReference>
<reference evidence="5 6" key="1">
    <citation type="submission" date="2019-02" db="EMBL/GenBank/DDBJ databases">
        <title>Closed genome of Sporomusa termitida DSM 4440.</title>
        <authorList>
            <person name="Poehlein A."/>
            <person name="Daniel R."/>
        </authorList>
    </citation>
    <scope>NUCLEOTIDE SEQUENCE [LARGE SCALE GENOMIC DNA]</scope>
    <source>
        <strain evidence="5 6">DSM 4440</strain>
    </source>
</reference>
<evidence type="ECO:0000313" key="5">
    <source>
        <dbReference type="EMBL" id="QDR82266.1"/>
    </source>
</evidence>
<sequence length="474" mass="53259">MEHSFQLAASMLNYVSDIIWMKDTNGRYIIVSDSFNTLFGLPKNYVIGKTDFDFQPVERAIDYQKQDQLVCQQRLTATFKDYQIAADGKKRFFEINKQPLCDETDQVTGIIGIGRDITSQIRIKEYLKYFSYYDPLTGLYNRNYFEEMPYKLYKRQVQVAGVLICDIDNLKLVNDIIGRDAGDEWLKEVANIIKNAVSQQGIAIRTGGDEFAIVIYHATPEILASVSQGIRQQLAEKNKQDQLLPLTMAIGQAVGDLTENDFFSLVKRAEAGMYREKMQHMQTMSASLLNTVIKPLLLQDAGLGRQGERIRQQAAGLGAALGFTDERMQHLRLFAQFHDIGKIIIPESILQKNGSLSADEWAAVHRHPETGFHLARLTVELAPVADWILKHHEWWNGAGYPLGLKGREIPVEARIIQIVNAYDVMTYGRPYRQAIPPAAAVEELQGLAGVKFDPELVSCFVGLLAAAGSAGLRI</sequence>
<dbReference type="Pfam" id="PF08448">
    <property type="entry name" value="PAS_4"/>
    <property type="match status" value="1"/>
</dbReference>
<dbReference type="OrthoDB" id="9798833at2"/>
<dbReference type="PROSITE" id="PS51832">
    <property type="entry name" value="HD_GYP"/>
    <property type="match status" value="1"/>
</dbReference>
<dbReference type="CDD" id="cd01949">
    <property type="entry name" value="GGDEF"/>
    <property type="match status" value="1"/>
</dbReference>
<dbReference type="AlphaFoldDB" id="A0A517DYE6"/>
<dbReference type="PROSITE" id="PS50887">
    <property type="entry name" value="GGDEF"/>
    <property type="match status" value="1"/>
</dbReference>
<dbReference type="Pfam" id="PF13487">
    <property type="entry name" value="HD_5"/>
    <property type="match status" value="1"/>
</dbReference>
<feature type="domain" description="HD-GYP" evidence="4">
    <location>
        <begin position="281"/>
        <end position="474"/>
    </location>
</feature>
<evidence type="ECO:0000259" key="2">
    <source>
        <dbReference type="PROSITE" id="PS50113"/>
    </source>
</evidence>
<dbReference type="SMART" id="SM00267">
    <property type="entry name" value="GGDEF"/>
    <property type="match status" value="1"/>
</dbReference>
<keyword evidence="6" id="KW-1185">Reference proteome</keyword>
<dbReference type="InterPro" id="IPR029787">
    <property type="entry name" value="Nucleotide_cyclase"/>
</dbReference>
<dbReference type="Gene3D" id="1.10.3210.10">
    <property type="entry name" value="Hypothetical protein af1432"/>
    <property type="match status" value="1"/>
</dbReference>
<gene>
    <name evidence="5" type="ORF">SPTER_36910</name>
</gene>